<reference evidence="1" key="1">
    <citation type="submission" date="2007-07" db="EMBL/GenBank/DDBJ databases">
        <title>PCAP assembly of the Caenorhabditis remanei genome.</title>
        <authorList>
            <consortium name="The Caenorhabditis remanei Sequencing Consortium"/>
            <person name="Wilson R.K."/>
        </authorList>
    </citation>
    <scope>NUCLEOTIDE SEQUENCE [LARGE SCALE GENOMIC DNA]</scope>
    <source>
        <strain evidence="1">PB4641</strain>
    </source>
</reference>
<organism evidence="2">
    <name type="scientific">Caenorhabditis remanei</name>
    <name type="common">Caenorhabditis vulgaris</name>
    <dbReference type="NCBI Taxonomy" id="31234"/>
    <lineage>
        <taxon>Eukaryota</taxon>
        <taxon>Metazoa</taxon>
        <taxon>Ecdysozoa</taxon>
        <taxon>Nematoda</taxon>
        <taxon>Chromadorea</taxon>
        <taxon>Rhabditida</taxon>
        <taxon>Rhabditina</taxon>
        <taxon>Rhabditomorpha</taxon>
        <taxon>Rhabditoidea</taxon>
        <taxon>Rhabditidae</taxon>
        <taxon>Peloderinae</taxon>
        <taxon>Caenorhabditis</taxon>
    </lineage>
</organism>
<evidence type="ECO:0000313" key="2">
    <source>
        <dbReference type="Proteomes" id="UP000008281"/>
    </source>
</evidence>
<evidence type="ECO:0000313" key="1">
    <source>
        <dbReference type="EMBL" id="EFO87227.1"/>
    </source>
</evidence>
<accession>E3NR76</accession>
<dbReference type="STRING" id="31234.E3NR76"/>
<dbReference type="Gene3D" id="3.40.50.720">
    <property type="entry name" value="NAD(P)-binding Rossmann-like Domain"/>
    <property type="match status" value="1"/>
</dbReference>
<gene>
    <name evidence="1" type="ORF">CRE_05326</name>
</gene>
<dbReference type="eggNOG" id="KOG2337">
    <property type="taxonomic scope" value="Eukaryota"/>
</dbReference>
<keyword evidence="2" id="KW-1185">Reference proteome</keyword>
<dbReference type="Proteomes" id="UP000008281">
    <property type="component" value="Unassembled WGS sequence"/>
</dbReference>
<dbReference type="AlphaFoldDB" id="E3NR76"/>
<dbReference type="InParanoid" id="E3NR76"/>
<proteinExistence type="predicted"/>
<name>E3NR76_CAERE</name>
<dbReference type="HOGENOM" id="CLU_2760232_0_0_1"/>
<sequence>MIHPIVKRFERCVACGDSIADQYQQNGWKFVRDVMNSPKRLEEVTGLDELQDSVDAIDIDFDDDESVVSN</sequence>
<dbReference type="OrthoDB" id="338614at2759"/>
<protein>
    <submittedName>
        <fullName evidence="1">Uncharacterized protein</fullName>
    </submittedName>
</protein>
<dbReference type="EMBL" id="DS269658">
    <property type="protein sequence ID" value="EFO87227.1"/>
    <property type="molecule type" value="Genomic_DNA"/>
</dbReference>